<evidence type="ECO:0000313" key="2">
    <source>
        <dbReference type="EMBL" id="VDN05904.1"/>
    </source>
</evidence>
<dbReference type="AlphaFoldDB" id="A0A0N5D5S1"/>
<dbReference type="WBParaSite" id="TCLT_0000836301-mRNA-1">
    <property type="protein sequence ID" value="TCLT_0000836301-mRNA-1"/>
    <property type="gene ID" value="TCLT_0000836301"/>
</dbReference>
<feature type="chain" id="PRO_5043126645" evidence="1">
    <location>
        <begin position="19"/>
        <end position="72"/>
    </location>
</feature>
<dbReference type="Proteomes" id="UP000276776">
    <property type="component" value="Unassembled WGS sequence"/>
</dbReference>
<gene>
    <name evidence="2" type="ORF">TCLT_LOCUS8352</name>
</gene>
<reference evidence="4" key="1">
    <citation type="submission" date="2017-02" db="UniProtKB">
        <authorList>
            <consortium name="WormBaseParasite"/>
        </authorList>
    </citation>
    <scope>IDENTIFICATION</scope>
</reference>
<feature type="signal peptide" evidence="1">
    <location>
        <begin position="1"/>
        <end position="18"/>
    </location>
</feature>
<evidence type="ECO:0000256" key="1">
    <source>
        <dbReference type="SAM" id="SignalP"/>
    </source>
</evidence>
<accession>A0A0N5D5S1</accession>
<dbReference type="EMBL" id="UYYF01004619">
    <property type="protein sequence ID" value="VDN05904.1"/>
    <property type="molecule type" value="Genomic_DNA"/>
</dbReference>
<proteinExistence type="predicted"/>
<reference evidence="2 3" key="2">
    <citation type="submission" date="2018-11" db="EMBL/GenBank/DDBJ databases">
        <authorList>
            <consortium name="Pathogen Informatics"/>
        </authorList>
    </citation>
    <scope>NUCLEOTIDE SEQUENCE [LARGE SCALE GENOMIC DNA]</scope>
</reference>
<keyword evidence="3" id="KW-1185">Reference proteome</keyword>
<evidence type="ECO:0000313" key="3">
    <source>
        <dbReference type="Proteomes" id="UP000276776"/>
    </source>
</evidence>
<evidence type="ECO:0000313" key="4">
    <source>
        <dbReference type="WBParaSite" id="TCLT_0000836301-mRNA-1"/>
    </source>
</evidence>
<protein>
    <submittedName>
        <fullName evidence="2 4">Uncharacterized protein</fullName>
    </submittedName>
</protein>
<name>A0A0N5D5S1_THECL</name>
<organism evidence="4">
    <name type="scientific">Thelazia callipaeda</name>
    <name type="common">Oriental eyeworm</name>
    <name type="synonym">Parasitic nematode</name>
    <dbReference type="NCBI Taxonomy" id="103827"/>
    <lineage>
        <taxon>Eukaryota</taxon>
        <taxon>Metazoa</taxon>
        <taxon>Ecdysozoa</taxon>
        <taxon>Nematoda</taxon>
        <taxon>Chromadorea</taxon>
        <taxon>Rhabditida</taxon>
        <taxon>Spirurina</taxon>
        <taxon>Spiruromorpha</taxon>
        <taxon>Thelazioidea</taxon>
        <taxon>Thelaziidae</taxon>
        <taxon>Thelazia</taxon>
    </lineage>
</organism>
<keyword evidence="1" id="KW-0732">Signal</keyword>
<sequence>MGAAMVLLLLMVIGLGVAYHMGILEPYIKEAQARLKQGGGGGGGGAPHYSQRDNCNPEKFATLVKLGMWYLN</sequence>